<feature type="transmembrane region" description="Helical" evidence="1">
    <location>
        <begin position="40"/>
        <end position="60"/>
    </location>
</feature>
<sequence length="144" mass="16273">MENSINISILIPLIPMGMSLFILILLLSFNRTMNRLTKPVSALLIFSLLSSALISSFLYLKKIEGEVFLSNYLKLFENSNLVLHLNSLTEKIVIFFTVIMAIVIGFLFYKLPRQKGYVSMIVGIILISSSVIFALMFLDFSVLI</sequence>
<dbReference type="STRING" id="167542.P9515_03691"/>
<keyword evidence="1" id="KW-0812">Transmembrane</keyword>
<keyword evidence="1" id="KW-0472">Membrane</keyword>
<proteinExistence type="predicted"/>
<dbReference type="EMBL" id="CP000552">
    <property type="protein sequence ID" value="ABM71578.1"/>
    <property type="molecule type" value="Genomic_DNA"/>
</dbReference>
<dbReference type="Proteomes" id="UP000001589">
    <property type="component" value="Chromosome"/>
</dbReference>
<name>A2BUW7_PROM5</name>
<organism evidence="2 3">
    <name type="scientific">Prochlorococcus marinus (strain MIT 9515)</name>
    <dbReference type="NCBI Taxonomy" id="167542"/>
    <lineage>
        <taxon>Bacteria</taxon>
        <taxon>Bacillati</taxon>
        <taxon>Cyanobacteriota</taxon>
        <taxon>Cyanophyceae</taxon>
        <taxon>Synechococcales</taxon>
        <taxon>Prochlorococcaceae</taxon>
        <taxon>Prochlorococcus</taxon>
    </lineage>
</organism>
<dbReference type="AlphaFoldDB" id="A2BUW7"/>
<feature type="transmembrane region" description="Helical" evidence="1">
    <location>
        <begin position="92"/>
        <end position="109"/>
    </location>
</feature>
<keyword evidence="1" id="KW-1133">Transmembrane helix</keyword>
<evidence type="ECO:0000313" key="2">
    <source>
        <dbReference type="EMBL" id="ABM71578.1"/>
    </source>
</evidence>
<evidence type="ECO:0000313" key="3">
    <source>
        <dbReference type="Proteomes" id="UP000001589"/>
    </source>
</evidence>
<evidence type="ECO:0000256" key="1">
    <source>
        <dbReference type="SAM" id="Phobius"/>
    </source>
</evidence>
<protein>
    <submittedName>
        <fullName evidence="2">NADH-plastoquinone oxidoreductase chain 5-like protein</fullName>
    </submittedName>
</protein>
<dbReference type="eggNOG" id="COG1009">
    <property type="taxonomic scope" value="Bacteria"/>
</dbReference>
<dbReference type="OrthoDB" id="541082at2"/>
<dbReference type="HOGENOM" id="CLU_1738912_0_0_3"/>
<feature type="transmembrane region" description="Helical" evidence="1">
    <location>
        <begin position="116"/>
        <end position="138"/>
    </location>
</feature>
<gene>
    <name evidence="2" type="ordered locus">P9515_03691</name>
</gene>
<reference evidence="2 3" key="1">
    <citation type="journal article" date="2007" name="PLoS Genet.">
        <title>Patterns and implications of gene gain and loss in the evolution of Prochlorococcus.</title>
        <authorList>
            <person name="Kettler G.C."/>
            <person name="Martiny A.C."/>
            <person name="Huang K."/>
            <person name="Zucker J."/>
            <person name="Coleman M.L."/>
            <person name="Rodrigue S."/>
            <person name="Chen F."/>
            <person name="Lapidus A."/>
            <person name="Ferriera S."/>
            <person name="Johnson J."/>
            <person name="Steglich C."/>
            <person name="Church G.M."/>
            <person name="Richardson P."/>
            <person name="Chisholm S.W."/>
        </authorList>
    </citation>
    <scope>NUCLEOTIDE SEQUENCE [LARGE SCALE GENOMIC DNA]</scope>
    <source>
        <strain evidence="2 3">MIT 9515</strain>
    </source>
</reference>
<dbReference type="KEGG" id="pmc:P9515_03691"/>
<accession>A2BUW7</accession>
<feature type="transmembrane region" description="Helical" evidence="1">
    <location>
        <begin position="6"/>
        <end position="28"/>
    </location>
</feature>